<dbReference type="PANTHER" id="PTHR12510">
    <property type="entry name" value="TROPONIN C-AKIN-1 PROTEIN"/>
    <property type="match status" value="1"/>
</dbReference>
<feature type="active site" description="Proton acceptor" evidence="4">
    <location>
        <position position="145"/>
    </location>
</feature>
<keyword evidence="3" id="KW-0808">Transferase</keyword>
<dbReference type="STRING" id="49390.A0A068U9F0"/>
<protein>
    <recommendedName>
        <fullName evidence="5">Gamma-glutamylcyclotransferase family protein</fullName>
    </recommendedName>
</protein>
<dbReference type="InterPro" id="IPR039126">
    <property type="entry name" value="GGACT"/>
</dbReference>
<keyword evidence="8" id="KW-1185">Reference proteome</keyword>
<proteinExistence type="inferred from homology"/>
<evidence type="ECO:0000256" key="4">
    <source>
        <dbReference type="PIRSR" id="PIRSR639126-1"/>
    </source>
</evidence>
<dbReference type="GO" id="GO:0005829">
    <property type="term" value="C:cytosol"/>
    <property type="evidence" value="ECO:0007669"/>
    <property type="project" value="TreeGrafter"/>
</dbReference>
<dbReference type="InParanoid" id="A0A068U9F0"/>
<sequence length="224" mass="25068">MHCFLHPADFDSIISSHPRTFTHSLPQLYSPCRAAIMASNSANRDLLSPHNNNNNNNATTISRTRLIFTYGTLKRGFYNHRLMESLISTGDASFIGECTTKESFPLVIGPYGIPFLINLLGSGHRIPGELYAVSDRGLARLDELEGIETGHYERLPVDVVSGDGQVVAVEGYFGHRSFGEELWRKNGEKGLREFGKEMAEKYVVRANRRLGSNFVDDVWKFISA</sequence>
<dbReference type="CDD" id="cd06661">
    <property type="entry name" value="GGCT_like"/>
    <property type="match status" value="1"/>
</dbReference>
<evidence type="ECO:0000256" key="1">
    <source>
        <dbReference type="ARBA" id="ARBA00002782"/>
    </source>
</evidence>
<gene>
    <name evidence="7" type="ORF">GSCOC_T00017526001</name>
</gene>
<dbReference type="Pfam" id="PF06094">
    <property type="entry name" value="GGACT"/>
    <property type="match status" value="1"/>
</dbReference>
<dbReference type="Proteomes" id="UP000295252">
    <property type="component" value="Chromosome XI"/>
</dbReference>
<dbReference type="InterPro" id="IPR009288">
    <property type="entry name" value="AIG2-like_dom"/>
</dbReference>
<comment type="similarity">
    <text evidence="2 5">Belongs to the gamma-glutamylcyclotransferase family.</text>
</comment>
<organism evidence="7 8">
    <name type="scientific">Coffea canephora</name>
    <name type="common">Robusta coffee</name>
    <dbReference type="NCBI Taxonomy" id="49390"/>
    <lineage>
        <taxon>Eukaryota</taxon>
        <taxon>Viridiplantae</taxon>
        <taxon>Streptophyta</taxon>
        <taxon>Embryophyta</taxon>
        <taxon>Tracheophyta</taxon>
        <taxon>Spermatophyta</taxon>
        <taxon>Magnoliopsida</taxon>
        <taxon>eudicotyledons</taxon>
        <taxon>Gunneridae</taxon>
        <taxon>Pentapetalae</taxon>
        <taxon>asterids</taxon>
        <taxon>lamiids</taxon>
        <taxon>Gentianales</taxon>
        <taxon>Rubiaceae</taxon>
        <taxon>Ixoroideae</taxon>
        <taxon>Gardenieae complex</taxon>
        <taxon>Bertiereae - Coffeeae clade</taxon>
        <taxon>Coffeeae</taxon>
        <taxon>Coffea</taxon>
    </lineage>
</organism>
<dbReference type="GO" id="GO:0061929">
    <property type="term" value="F:gamma-glutamylaminecyclotransferase activity"/>
    <property type="evidence" value="ECO:0007669"/>
    <property type="project" value="InterPro"/>
</dbReference>
<keyword evidence="3" id="KW-0012">Acyltransferase</keyword>
<evidence type="ECO:0000256" key="3">
    <source>
        <dbReference type="ARBA" id="ARBA00023315"/>
    </source>
</evidence>
<evidence type="ECO:0000256" key="5">
    <source>
        <dbReference type="RuleBase" id="RU367036"/>
    </source>
</evidence>
<dbReference type="GO" id="GO:0016746">
    <property type="term" value="F:acyltransferase activity"/>
    <property type="evidence" value="ECO:0007669"/>
    <property type="project" value="UniProtKB-KW"/>
</dbReference>
<reference evidence="8" key="1">
    <citation type="journal article" date="2014" name="Science">
        <title>The coffee genome provides insight into the convergent evolution of caffeine biosynthesis.</title>
        <authorList>
            <person name="Denoeud F."/>
            <person name="Carretero-Paulet L."/>
            <person name="Dereeper A."/>
            <person name="Droc G."/>
            <person name="Guyot R."/>
            <person name="Pietrella M."/>
            <person name="Zheng C."/>
            <person name="Alberti A."/>
            <person name="Anthony F."/>
            <person name="Aprea G."/>
            <person name="Aury J.M."/>
            <person name="Bento P."/>
            <person name="Bernard M."/>
            <person name="Bocs S."/>
            <person name="Campa C."/>
            <person name="Cenci A."/>
            <person name="Combes M.C."/>
            <person name="Crouzillat D."/>
            <person name="Da Silva C."/>
            <person name="Daddiego L."/>
            <person name="De Bellis F."/>
            <person name="Dussert S."/>
            <person name="Garsmeur O."/>
            <person name="Gayraud T."/>
            <person name="Guignon V."/>
            <person name="Jahn K."/>
            <person name="Jamilloux V."/>
            <person name="Joet T."/>
            <person name="Labadie K."/>
            <person name="Lan T."/>
            <person name="Leclercq J."/>
            <person name="Lepelley M."/>
            <person name="Leroy T."/>
            <person name="Li L.T."/>
            <person name="Librado P."/>
            <person name="Lopez L."/>
            <person name="Munoz A."/>
            <person name="Noel B."/>
            <person name="Pallavicini A."/>
            <person name="Perrotta G."/>
            <person name="Poncet V."/>
            <person name="Pot D."/>
            <person name="Priyono X."/>
            <person name="Rigoreau M."/>
            <person name="Rouard M."/>
            <person name="Rozas J."/>
            <person name="Tranchant-Dubreuil C."/>
            <person name="VanBuren R."/>
            <person name="Zhang Q."/>
            <person name="Andrade A.C."/>
            <person name="Argout X."/>
            <person name="Bertrand B."/>
            <person name="de Kochko A."/>
            <person name="Graziosi G."/>
            <person name="Henry R.J."/>
            <person name="Jayarama X."/>
            <person name="Ming R."/>
            <person name="Nagai C."/>
            <person name="Rounsley S."/>
            <person name="Sankoff D."/>
            <person name="Giuliano G."/>
            <person name="Albert V.A."/>
            <person name="Wincker P."/>
            <person name="Lashermes P."/>
        </authorList>
    </citation>
    <scope>NUCLEOTIDE SEQUENCE [LARGE SCALE GENOMIC DNA]</scope>
    <source>
        <strain evidence="8">cv. DH200-94</strain>
    </source>
</reference>
<dbReference type="SUPFAM" id="SSF110857">
    <property type="entry name" value="Gamma-glutamyl cyclotransferase-like"/>
    <property type="match status" value="1"/>
</dbReference>
<dbReference type="FunCoup" id="A0A068U9F0">
    <property type="interactions" value="153"/>
</dbReference>
<name>A0A068U9F0_COFCA</name>
<dbReference type="PANTHER" id="PTHR12510:SF15">
    <property type="entry name" value="GAMMA-GLUTAMYLCYCLOTRANSFERASE FAMILY PROTEIN"/>
    <property type="match status" value="1"/>
</dbReference>
<evidence type="ECO:0000313" key="7">
    <source>
        <dbReference type="EMBL" id="CDP04208.1"/>
    </source>
</evidence>
<dbReference type="EMBL" id="HG739096">
    <property type="protein sequence ID" value="CDP04208.1"/>
    <property type="molecule type" value="Genomic_DNA"/>
</dbReference>
<dbReference type="AlphaFoldDB" id="A0A068U9F0"/>
<accession>A0A068U9F0</accession>
<feature type="domain" description="Gamma-glutamylcyclotransferase AIG2-like" evidence="6">
    <location>
        <begin position="67"/>
        <end position="175"/>
    </location>
</feature>
<dbReference type="OrthoDB" id="113620at2759"/>
<dbReference type="Gene3D" id="3.10.490.10">
    <property type="entry name" value="Gamma-glutamyl cyclotransferase-like"/>
    <property type="match status" value="1"/>
</dbReference>
<dbReference type="InterPro" id="IPR036568">
    <property type="entry name" value="GGCT-like_sf"/>
</dbReference>
<dbReference type="PhylomeDB" id="A0A068U9F0"/>
<evidence type="ECO:0000259" key="6">
    <source>
        <dbReference type="Pfam" id="PF06094"/>
    </source>
</evidence>
<evidence type="ECO:0000313" key="8">
    <source>
        <dbReference type="Proteomes" id="UP000295252"/>
    </source>
</evidence>
<dbReference type="Gramene" id="CDP04208">
    <property type="protein sequence ID" value="CDP04208"/>
    <property type="gene ID" value="GSCOC_T00017526001"/>
</dbReference>
<evidence type="ECO:0000256" key="2">
    <source>
        <dbReference type="ARBA" id="ARBA00008861"/>
    </source>
</evidence>
<dbReference type="InterPro" id="IPR013024">
    <property type="entry name" value="GGCT-like"/>
</dbReference>
<comment type="function">
    <text evidence="1">Putative gamma-glutamylcyclotransferase.</text>
</comment>